<dbReference type="NCBIfam" id="TIGR03584">
    <property type="entry name" value="PseF"/>
    <property type="match status" value="1"/>
</dbReference>
<dbReference type="CDD" id="cd02513">
    <property type="entry name" value="CMP-NeuAc_Synthase"/>
    <property type="match status" value="1"/>
</dbReference>
<name>A0AB36JUE0_9GAMM</name>
<proteinExistence type="predicted"/>
<organism evidence="1 2">
    <name type="scientific">Salinivibrio kushneri</name>
    <dbReference type="NCBI Taxonomy" id="1908198"/>
    <lineage>
        <taxon>Bacteria</taxon>
        <taxon>Pseudomonadati</taxon>
        <taxon>Pseudomonadota</taxon>
        <taxon>Gammaproteobacteria</taxon>
        <taxon>Vibrionales</taxon>
        <taxon>Vibrionaceae</taxon>
        <taxon>Salinivibrio</taxon>
    </lineage>
</organism>
<dbReference type="InterPro" id="IPR029044">
    <property type="entry name" value="Nucleotide-diphossugar_trans"/>
</dbReference>
<dbReference type="PANTHER" id="PTHR21485">
    <property type="entry name" value="HAD SUPERFAMILY MEMBERS CMAS AND KDSC"/>
    <property type="match status" value="1"/>
</dbReference>
<accession>A0AB36JUE0</accession>
<comment type="caution">
    <text evidence="1">The sequence shown here is derived from an EMBL/GenBank/DDBJ whole genome shotgun (WGS) entry which is preliminary data.</text>
</comment>
<dbReference type="RefSeq" id="WP_077649303.1">
    <property type="nucleotide sequence ID" value="NZ_CP040021.1"/>
</dbReference>
<dbReference type="AlphaFoldDB" id="A0AB36JUE0"/>
<sequence length="234" mass="25942">MNVCIIPARGGSKRIPGKNLKLFNGAPIITYAIATARQSGLFDRVLVSTDCDDIASVARDAGAEVPFVRPAEIAGDHATTLDVLEHAIQWLNQSPQQTPLQAICCLYATTPFVTTDDLRQGLALLNGDTVKYSFAATRYAFPIQRSIHVDADGSVSMLWPEHFTTRSQDLQPAYHDAGMFYWGTPSAFLAREPVFAPHSKAVLIPHYRVQDIDEPDDWLRAELMYQLLEQQALL</sequence>
<dbReference type="Gene3D" id="3.90.550.10">
    <property type="entry name" value="Spore Coat Polysaccharide Biosynthesis Protein SpsA, Chain A"/>
    <property type="match status" value="1"/>
</dbReference>
<dbReference type="PANTHER" id="PTHR21485:SF6">
    <property type="entry name" value="N-ACYLNEURAMINATE CYTIDYLYLTRANSFERASE-RELATED"/>
    <property type="match status" value="1"/>
</dbReference>
<gene>
    <name evidence="1" type="ORF">BZG00_10180</name>
</gene>
<keyword evidence="1" id="KW-0808">Transferase</keyword>
<dbReference type="SUPFAM" id="SSF53448">
    <property type="entry name" value="Nucleotide-diphospho-sugar transferases"/>
    <property type="match status" value="1"/>
</dbReference>
<dbReference type="GO" id="GO:0008781">
    <property type="term" value="F:N-acylneuraminate cytidylyltransferase activity"/>
    <property type="evidence" value="ECO:0007669"/>
    <property type="project" value="TreeGrafter"/>
</dbReference>
<reference evidence="1 2" key="1">
    <citation type="journal article" date="2017" name="Genome Announc.">
        <title>Draft Genome Sequences of Salinivibrio proteolyticus, Salinivibrio sharmensis, Salinivibrio siamensis, Salinivibrio costicola subsp. alcaliphilus, Salinivibrio costicola subsp. vallismortis, and 29 New Isolates Belonging to the Genus Salinivibrio.</title>
        <authorList>
            <person name="Lopez-Hermoso C."/>
            <person name="de la Haba R.R."/>
            <person name="Sanchez-Porro C."/>
            <person name="Bayliss S.C."/>
            <person name="Feil E.J."/>
            <person name="Ventosa A."/>
        </authorList>
    </citation>
    <scope>NUCLEOTIDE SEQUENCE [LARGE SCALE GENOMIC DNA]</scope>
    <source>
        <strain evidence="1 2">AL184</strain>
    </source>
</reference>
<keyword evidence="1" id="KW-0548">Nucleotidyltransferase</keyword>
<dbReference type="Pfam" id="PF02348">
    <property type="entry name" value="CTP_transf_3"/>
    <property type="match status" value="1"/>
</dbReference>
<dbReference type="Proteomes" id="UP000189021">
    <property type="component" value="Unassembled WGS sequence"/>
</dbReference>
<evidence type="ECO:0000313" key="1">
    <source>
        <dbReference type="EMBL" id="OOE39255.1"/>
    </source>
</evidence>
<evidence type="ECO:0000313" key="2">
    <source>
        <dbReference type="Proteomes" id="UP000189021"/>
    </source>
</evidence>
<dbReference type="EMBL" id="MUEK01000009">
    <property type="protein sequence ID" value="OOE39255.1"/>
    <property type="molecule type" value="Genomic_DNA"/>
</dbReference>
<keyword evidence="2" id="KW-1185">Reference proteome</keyword>
<dbReference type="InterPro" id="IPR020039">
    <property type="entry name" value="PseF"/>
</dbReference>
<dbReference type="InterPro" id="IPR003329">
    <property type="entry name" value="Cytidylyl_trans"/>
</dbReference>
<dbReference type="InterPro" id="IPR050793">
    <property type="entry name" value="CMP-NeuNAc_synthase"/>
</dbReference>
<protein>
    <submittedName>
        <fullName evidence="1">Pseudaminic acid cytidylyltransferase</fullName>
    </submittedName>
</protein>